<dbReference type="EMBL" id="FOLB01000021">
    <property type="protein sequence ID" value="SFD01707.1"/>
    <property type="molecule type" value="Genomic_DNA"/>
</dbReference>
<keyword evidence="3" id="KW-1185">Reference proteome</keyword>
<name>A0A1I1NVX9_9ACTN</name>
<dbReference type="AlphaFoldDB" id="A0A1I1NVX9"/>
<proteinExistence type="predicted"/>
<dbReference type="Pfam" id="PF04480">
    <property type="entry name" value="DUF559"/>
    <property type="match status" value="1"/>
</dbReference>
<dbReference type="InterPro" id="IPR007569">
    <property type="entry name" value="DUF559"/>
</dbReference>
<evidence type="ECO:0000313" key="3">
    <source>
        <dbReference type="Proteomes" id="UP000198832"/>
    </source>
</evidence>
<dbReference type="OrthoDB" id="3209715at2"/>
<sequence length="326" mass="35844">MTDPSTEIASAVTAKKPRADRIAELRSVAAKQAGVVTLDQAYAVGLTRGQVRAQVAAERWRRIGVHSIALFTGELPHEARCWVAVLEAGERGYVDGEAALLLAGLEHYAVRKIRVSVPRGARIRHRGTTIDIRETRRWSEEDIDEGPGPVRARTAVAGVRAAMWAVSDRQASLLLTMVVQQRLATVEELTVELLRIRRDKRRRLLAETLLDLAGGVGSLGELDVLKGCRERGLPEPDLQSLRRTPAGSYYLDLRWAAWGVAVEVDGIQHAWAENLVADSLRHNSLAIAGDIVLRLPVLGLRVCPDDFFDQIEEALRAGGWRRTAAA</sequence>
<evidence type="ECO:0000313" key="2">
    <source>
        <dbReference type="EMBL" id="SFD01707.1"/>
    </source>
</evidence>
<dbReference type="Proteomes" id="UP000198832">
    <property type="component" value="Unassembled WGS sequence"/>
</dbReference>
<feature type="domain" description="DUF559" evidence="1">
    <location>
        <begin position="240"/>
        <end position="315"/>
    </location>
</feature>
<protein>
    <recommendedName>
        <fullName evidence="1">DUF559 domain-containing protein</fullName>
    </recommendedName>
</protein>
<evidence type="ECO:0000259" key="1">
    <source>
        <dbReference type="Pfam" id="PF04480"/>
    </source>
</evidence>
<gene>
    <name evidence="2" type="ORF">SAMN04487968_12119</name>
</gene>
<dbReference type="STRING" id="574651.SAMN04487968_12119"/>
<dbReference type="RefSeq" id="WP_091126603.1">
    <property type="nucleotide sequence ID" value="NZ_FOLB01000021.1"/>
</dbReference>
<organism evidence="2 3">
    <name type="scientific">Nocardioides terrae</name>
    <dbReference type="NCBI Taxonomy" id="574651"/>
    <lineage>
        <taxon>Bacteria</taxon>
        <taxon>Bacillati</taxon>
        <taxon>Actinomycetota</taxon>
        <taxon>Actinomycetes</taxon>
        <taxon>Propionibacteriales</taxon>
        <taxon>Nocardioidaceae</taxon>
        <taxon>Nocardioides</taxon>
    </lineage>
</organism>
<accession>A0A1I1NVX9</accession>
<reference evidence="2 3" key="1">
    <citation type="submission" date="2016-10" db="EMBL/GenBank/DDBJ databases">
        <authorList>
            <person name="de Groot N.N."/>
        </authorList>
    </citation>
    <scope>NUCLEOTIDE SEQUENCE [LARGE SCALE GENOMIC DNA]</scope>
    <source>
        <strain evidence="2 3">CGMCC 1.7056</strain>
    </source>
</reference>